<gene>
    <name evidence="3" type="ORF">FOL46_004888</name>
</gene>
<dbReference type="GO" id="GO:0000466">
    <property type="term" value="P:maturation of 5.8S rRNA from tricistronic rRNA transcript (SSU-rRNA, 5.8S rRNA, LSU-rRNA)"/>
    <property type="evidence" value="ECO:0007669"/>
    <property type="project" value="TreeGrafter"/>
</dbReference>
<comment type="caution">
    <text evidence="3">The sequence shown here is derived from an EMBL/GenBank/DDBJ whole genome shotgun (WGS) entry which is preliminary data.</text>
</comment>
<feature type="compositionally biased region" description="Basic and acidic residues" evidence="1">
    <location>
        <begin position="207"/>
        <end position="219"/>
    </location>
</feature>
<evidence type="ECO:0000256" key="1">
    <source>
        <dbReference type="SAM" id="MobiDB-lite"/>
    </source>
</evidence>
<evidence type="ECO:0000259" key="2">
    <source>
        <dbReference type="Pfam" id="PF16201"/>
    </source>
</evidence>
<feature type="compositionally biased region" description="Polar residues" evidence="1">
    <location>
        <begin position="223"/>
        <end position="234"/>
    </location>
</feature>
<dbReference type="InterPro" id="IPR039844">
    <property type="entry name" value="URB1"/>
</dbReference>
<feature type="region of interest" description="Disordered" evidence="1">
    <location>
        <begin position="1"/>
        <end position="40"/>
    </location>
</feature>
<feature type="compositionally biased region" description="Low complexity" evidence="1">
    <location>
        <begin position="235"/>
        <end position="245"/>
    </location>
</feature>
<name>A0A7J6LV19_PEROL</name>
<protein>
    <recommendedName>
        <fullName evidence="2">URB1 C-terminal domain-containing protein</fullName>
    </recommendedName>
</protein>
<dbReference type="GO" id="GO:0005730">
    <property type="term" value="C:nucleolus"/>
    <property type="evidence" value="ECO:0007669"/>
    <property type="project" value="TreeGrafter"/>
</dbReference>
<organism evidence="3 4">
    <name type="scientific">Perkinsus olseni</name>
    <name type="common">Perkinsus atlanticus</name>
    <dbReference type="NCBI Taxonomy" id="32597"/>
    <lineage>
        <taxon>Eukaryota</taxon>
        <taxon>Sar</taxon>
        <taxon>Alveolata</taxon>
        <taxon>Perkinsozoa</taxon>
        <taxon>Perkinsea</taxon>
        <taxon>Perkinsida</taxon>
        <taxon>Perkinsidae</taxon>
        <taxon>Perkinsus</taxon>
    </lineage>
</organism>
<reference evidence="3 4" key="1">
    <citation type="submission" date="2020-04" db="EMBL/GenBank/DDBJ databases">
        <title>Perkinsus olseni comparative genomics.</title>
        <authorList>
            <person name="Bogema D.R."/>
        </authorList>
    </citation>
    <scope>NUCLEOTIDE SEQUENCE [LARGE SCALE GENOMIC DNA]</scope>
    <source>
        <strain evidence="3">ATCC PRA-31</strain>
    </source>
</reference>
<evidence type="ECO:0000313" key="3">
    <source>
        <dbReference type="EMBL" id="KAF4663152.1"/>
    </source>
</evidence>
<dbReference type="PANTHER" id="PTHR13500:SF0">
    <property type="entry name" value="NUCLEOLAR PRE-RIBOSOMAL-ASSOCIATED PROTEIN 1"/>
    <property type="match status" value="1"/>
</dbReference>
<dbReference type="EMBL" id="JABANN010000298">
    <property type="protein sequence ID" value="KAF4663152.1"/>
    <property type="molecule type" value="Genomic_DNA"/>
</dbReference>
<dbReference type="PANTHER" id="PTHR13500">
    <property type="entry name" value="NUCLEOLAR PRERIBOSOMAL-ASSOCIATED PROTEIN 1"/>
    <property type="match status" value="1"/>
</dbReference>
<evidence type="ECO:0000313" key="4">
    <source>
        <dbReference type="Proteomes" id="UP000572268"/>
    </source>
</evidence>
<feature type="domain" description="URB1 C-terminal" evidence="2">
    <location>
        <begin position="1594"/>
        <end position="1786"/>
    </location>
</feature>
<feature type="compositionally biased region" description="Low complexity" evidence="1">
    <location>
        <begin position="191"/>
        <end position="206"/>
    </location>
</feature>
<dbReference type="GO" id="GO:0000463">
    <property type="term" value="P:maturation of LSU-rRNA from tricistronic rRNA transcript (SSU-rRNA, 5.8S rRNA, LSU-rRNA)"/>
    <property type="evidence" value="ECO:0007669"/>
    <property type="project" value="TreeGrafter"/>
</dbReference>
<accession>A0A7J6LV19</accession>
<dbReference type="Pfam" id="PF16201">
    <property type="entry name" value="NopRA1"/>
    <property type="match status" value="1"/>
</dbReference>
<feature type="region of interest" description="Disordered" evidence="1">
    <location>
        <begin position="170"/>
        <end position="245"/>
    </location>
</feature>
<dbReference type="Proteomes" id="UP000572268">
    <property type="component" value="Unassembled WGS sequence"/>
</dbReference>
<dbReference type="InterPro" id="IPR032436">
    <property type="entry name" value="URB1_C"/>
</dbReference>
<proteinExistence type="predicted"/>
<sequence>MRLIFHNTADAAPVDDSRDAPAEDDDHEGELKSRDEELDELRASLSSVKEDVTAMTARVSGELQDARRTIGSQERQLACAQDLYKFSSEQSKLIADYWQGQAAMKDQNIAFFNQKLADAEPKASAGIPAGVDRFPNPATARDELSCLQDRHDKLLGTCLRLEKELRLLRRQNGQQEKAASSGDGRCETHSDSAPSSSSRGSESLGDLGRRSSDVDKEKPAILTRSSSEPSCTAGSLSAFSPSSRSRRASSLDLHRASSSFSSICSESSDDDNENRDKVETVQNLHHCTWRTQLGVRVQQLERLSRQLDDTYNTSLNLGDQLRQQSEQILNLQQRNDELEVSEKRWRKVAEKAQSKLDACLASLDQQSSELDRIAEKGKDHRVTRSAAAWNTKAAAYKREVESIQLDIQNLRGDLPADSTHADLLVMASPKRKRSVDGPPRVADGVEEAAAWALSHMNDDDGDDGPVQDSALTASAAAMGTQQKQVHRFIAELQGTEEEACAALKTAVYRCRQGDYAALTRYIALSPACGELFALADRKRQSDGRTLSTTTLFLVELLGWVLLGCVDERFPSSSTAGNAVCRGVLNSSTMFMSRCLFAVLNTSRDWALIGALRLLRGLFSFSPRVALQTSTAVANWTVTRDAKGTAANDTIEHGWKALSRLLGRRRVTAEGDTVREQGLLLTVAILKAAETNKDLAAQLVLHPMWRPFLGRALAGSGCEGCVAPQQRGREGSSPRDTGHALERMREAEVAVLEGLGDFLANSKSRKSRLFTNQEFFLPRLSRVVVEATEESVLDAAENLWTSIATDSDLWAGDMDGLGSALAAIKPPCDSQTNILAETLAAHKSADLWHDVAEKCSLALAPTSSLRWLAAVASAVELLDDPTPCGPPYLPACLNRSELTAGLLFSGDGKALVRSAALGLVSAALKRVARNNVRDTKVLNAVAGYLPDMQTILNAKPPSTSTSAPYLLAWSQCICAYQSALPGRFLQCKFDWGRALIECEEPVQRAVLLPMTTRVLASFPLGKSKLAWMRHLVDIGAEEEFCQSLFDTGLFTTMTEARRWGNLPTRDEKLWVIAVLHQLAQHPLLPVDTSVSDFVKQALTGNPPPPAGSCCIADVVLNLARSGDASLEKWEGLLKKYDGQSDLLTELYLSQRPKDGNVNAAISSPSSATDPLESLLARPSNHQADLETAAQTPTLLAAVVDELAYEGQCASALEVLSSVPASRAEVPGLDAVLTKNSSLLAAIASIDAETFRHGLLWMLTPGVFVHICHYRSAVAVETALYLLHKPKKLRRKWGEQRFQRCVLAVCCALVNNGDAERASVLADKFGPIGAGIARLPQGILPRLPQGLLDLSSLDTATVLAESDPSLTQWWIDMGRLDLLEKGLDEGMQQRILETTTLPRATVEEYVKSGRVSPSTAVAAATQLARQAEVKDSVSQYWYSEVIPVLSDTMLRDKAAVLLAVPYAPCEGYAQLLQRLVGLWGLSRSENDQALLKVILEFACVHELSRKAEYRPDSRIPRAVAKECHRLPAPAVLLDNNLSIASSEQSESLDIDAFTVFTAGRLRRADATTTDEDWQNYTPAAELDSLVTEICSGGRALGALVVATSSRDKIVRDLSRDALGRIVGCLELKVQGRDQSGIRLGFRDAHEVLFLLHAYLNALPESTDEPSPSVLAHAVAQMSAVVVRPESPEYEEVCHALLARPSLDAADVPLWFDLFYSKSVTNCTHHRRWILQVLSTATHPDYITPDTVTGPLGKRRVPEALMALTADITQTDVQLECLALDIVLNIITFYSSRPAALVKFVKNHAVVEWCYNLLRDKAHVRLSRAEPPILLDFNQLPTLRSTALKIANILLSRLPPRSTLVGLLDLYFDLADAPLLDSVASTVLLRYIRWAPPRLVKKLDGMQLSPSCVLRMLAQRPTDASLLKTASASIKTLSTTSSEIGSELEAALLSLSGCSRPQAINFARAASRCAGLTWKSRIAIASILLRGNKRALLRLPTESLDVMSRLPEVEDLPTWPDDAPEEVVTDAETLMRMAMCSA</sequence>